<evidence type="ECO:0000313" key="2">
    <source>
        <dbReference type="EMBL" id="CAA9413046.1"/>
    </source>
</evidence>
<feature type="domain" description="Glycosyltransferase subfamily 4-like N-terminal" evidence="1">
    <location>
        <begin position="103"/>
        <end position="224"/>
    </location>
</feature>
<dbReference type="GO" id="GO:0016757">
    <property type="term" value="F:glycosyltransferase activity"/>
    <property type="evidence" value="ECO:0007669"/>
    <property type="project" value="UniProtKB-ARBA"/>
</dbReference>
<sequence>MTQATDQDRIALFPWGGVIEDFLAPIGIDYIGFAEQMSGGWLFGYVDALRRQNVETVIVALSRQVDRVERHVNPRTGTVTYFLPASLAYDALRRWPGDTDDPDRPRFRGARALQDLVRYTATPAQAVSNILRETRCQAILAQEYEYPRFDRLVQIGRRLKVPVFASFQGAPPPVSWIDRVIRGRSLHAAAGLIVASVPEAERLQREYGIDAGRIHAIPNPLDLDLWFPEPRDACRKALGFSPDATIVVCHGRIELHRKGLDVLLKAWRDVVRQAGPGELRLHLIGSGQDDARFASLIESDPIPGLRWVRRYVTDRSEVRRELCAANLYVLPSRHEGSPVAPLEAMACGLPVVAADAPGVSEILGRDESSGGLVVAKNDPEALRQGLSRLINDPNLRACLAAQARPRVEALASLDVVGRRLAALLGAGRGRRTGHLAP</sequence>
<name>A0A6J4PGP6_9RHOB</name>
<accession>A0A6J4PGP6</accession>
<dbReference type="AlphaFoldDB" id="A0A6J4PGP6"/>
<dbReference type="Pfam" id="PF13439">
    <property type="entry name" value="Glyco_transf_4"/>
    <property type="match status" value="1"/>
</dbReference>
<proteinExistence type="predicted"/>
<dbReference type="CDD" id="cd03801">
    <property type="entry name" value="GT4_PimA-like"/>
    <property type="match status" value="1"/>
</dbReference>
<reference evidence="2" key="1">
    <citation type="submission" date="2020-02" db="EMBL/GenBank/DDBJ databases">
        <authorList>
            <person name="Meier V. D."/>
        </authorList>
    </citation>
    <scope>NUCLEOTIDE SEQUENCE</scope>
    <source>
        <strain evidence="2">AVDCRST_MAG15</strain>
    </source>
</reference>
<dbReference type="EMBL" id="CADCUU010000245">
    <property type="protein sequence ID" value="CAA9413046.1"/>
    <property type="molecule type" value="Genomic_DNA"/>
</dbReference>
<dbReference type="Pfam" id="PF13692">
    <property type="entry name" value="Glyco_trans_1_4"/>
    <property type="match status" value="1"/>
</dbReference>
<dbReference type="Gene3D" id="3.40.50.2000">
    <property type="entry name" value="Glycogen Phosphorylase B"/>
    <property type="match status" value="2"/>
</dbReference>
<dbReference type="PANTHER" id="PTHR12526">
    <property type="entry name" value="GLYCOSYLTRANSFERASE"/>
    <property type="match status" value="1"/>
</dbReference>
<protein>
    <recommendedName>
        <fullName evidence="1">Glycosyltransferase subfamily 4-like N-terminal domain-containing protein</fullName>
    </recommendedName>
</protein>
<dbReference type="SUPFAM" id="SSF53756">
    <property type="entry name" value="UDP-Glycosyltransferase/glycogen phosphorylase"/>
    <property type="match status" value="1"/>
</dbReference>
<gene>
    <name evidence="2" type="ORF">AVDCRST_MAG15-1776</name>
</gene>
<organism evidence="2">
    <name type="scientific">uncultured Rubellimicrobium sp</name>
    <dbReference type="NCBI Taxonomy" id="543078"/>
    <lineage>
        <taxon>Bacteria</taxon>
        <taxon>Pseudomonadati</taxon>
        <taxon>Pseudomonadota</taxon>
        <taxon>Alphaproteobacteria</taxon>
        <taxon>Rhodobacterales</taxon>
        <taxon>Roseobacteraceae</taxon>
        <taxon>Rubellimicrobium</taxon>
        <taxon>environmental samples</taxon>
    </lineage>
</organism>
<evidence type="ECO:0000259" key="1">
    <source>
        <dbReference type="Pfam" id="PF13439"/>
    </source>
</evidence>
<dbReference type="InterPro" id="IPR028098">
    <property type="entry name" value="Glyco_trans_4-like_N"/>
</dbReference>